<evidence type="ECO:0000256" key="1">
    <source>
        <dbReference type="ARBA" id="ARBA00022679"/>
    </source>
</evidence>
<dbReference type="InterPro" id="IPR000182">
    <property type="entry name" value="GNAT_dom"/>
</dbReference>
<dbReference type="PANTHER" id="PTHR43877:SF2">
    <property type="entry name" value="AMINOALKYLPHOSPHONATE N-ACETYLTRANSFERASE-RELATED"/>
    <property type="match status" value="1"/>
</dbReference>
<comment type="caution">
    <text evidence="4">The sequence shown here is derived from an EMBL/GenBank/DDBJ whole genome shotgun (WGS) entry which is preliminary data.</text>
</comment>
<reference evidence="4 5" key="1">
    <citation type="submission" date="2019-06" db="EMBL/GenBank/DDBJ databases">
        <authorList>
            <person name="De-Chao Zhang Q."/>
        </authorList>
    </citation>
    <scope>NUCLEOTIDE SEQUENCE [LARGE SCALE GENOMIC DNA]</scope>
    <source>
        <strain evidence="4 5">KN1116</strain>
    </source>
</reference>
<sequence>MVTWREARTTDDAALVLLDQYFSAREHGFPADQGRYRRVSPDPAQFTPPRGVFLLVEGENLSGEPADVGCGGVRRIDDGPHGGRFELKHLWVQPHARRIGLGRALVVELERRARELGAAELVLDTNDSLAEAAALYRSLGLAPIEPFNDNPNATAWLGKRLQPA</sequence>
<dbReference type="SUPFAM" id="SSF55729">
    <property type="entry name" value="Acyl-CoA N-acyltransferases (Nat)"/>
    <property type="match status" value="1"/>
</dbReference>
<dbReference type="EMBL" id="VIKT02000026">
    <property type="protein sequence ID" value="NHF63931.1"/>
    <property type="molecule type" value="Genomic_DNA"/>
</dbReference>
<keyword evidence="5" id="KW-1185">Reference proteome</keyword>
<evidence type="ECO:0000313" key="5">
    <source>
        <dbReference type="Proteomes" id="UP000818266"/>
    </source>
</evidence>
<name>A0A9E5MLD9_9MICO</name>
<dbReference type="PANTHER" id="PTHR43877">
    <property type="entry name" value="AMINOALKYLPHOSPHONATE N-ACETYLTRANSFERASE-RELATED-RELATED"/>
    <property type="match status" value="1"/>
</dbReference>
<dbReference type="RefSeq" id="WP_152584139.1">
    <property type="nucleotide sequence ID" value="NZ_JAVJPO010000015.1"/>
</dbReference>
<evidence type="ECO:0000256" key="2">
    <source>
        <dbReference type="ARBA" id="ARBA00023315"/>
    </source>
</evidence>
<reference evidence="4 5" key="2">
    <citation type="submission" date="2020-03" db="EMBL/GenBank/DDBJ databases">
        <title>Chryseoglobus sp. isolated from a deep-sea seamount.</title>
        <authorList>
            <person name="Zhang D.-C."/>
        </authorList>
    </citation>
    <scope>NUCLEOTIDE SEQUENCE [LARGE SCALE GENOMIC DNA]</scope>
    <source>
        <strain evidence="4 5">KN1116</strain>
    </source>
</reference>
<dbReference type="OrthoDB" id="3174517at2"/>
<dbReference type="CDD" id="cd04301">
    <property type="entry name" value="NAT_SF"/>
    <property type="match status" value="1"/>
</dbReference>
<accession>A0A9E5MLD9</accession>
<proteinExistence type="predicted"/>
<dbReference type="Pfam" id="PF00583">
    <property type="entry name" value="Acetyltransf_1"/>
    <property type="match status" value="1"/>
</dbReference>
<gene>
    <name evidence="4" type="ORF">FK219_011925</name>
</gene>
<keyword evidence="1" id="KW-0808">Transferase</keyword>
<keyword evidence="2" id="KW-0012">Acyltransferase</keyword>
<evidence type="ECO:0000259" key="3">
    <source>
        <dbReference type="PROSITE" id="PS51186"/>
    </source>
</evidence>
<evidence type="ECO:0000313" key="4">
    <source>
        <dbReference type="EMBL" id="NHF63931.1"/>
    </source>
</evidence>
<organism evidence="4 5">
    <name type="scientific">Microcella pacifica</name>
    <dbReference type="NCBI Taxonomy" id="2591847"/>
    <lineage>
        <taxon>Bacteria</taxon>
        <taxon>Bacillati</taxon>
        <taxon>Actinomycetota</taxon>
        <taxon>Actinomycetes</taxon>
        <taxon>Micrococcales</taxon>
        <taxon>Microbacteriaceae</taxon>
        <taxon>Microcella</taxon>
    </lineage>
</organism>
<dbReference type="GO" id="GO:0016747">
    <property type="term" value="F:acyltransferase activity, transferring groups other than amino-acyl groups"/>
    <property type="evidence" value="ECO:0007669"/>
    <property type="project" value="InterPro"/>
</dbReference>
<dbReference type="InterPro" id="IPR016181">
    <property type="entry name" value="Acyl_CoA_acyltransferase"/>
</dbReference>
<dbReference type="InterPro" id="IPR050832">
    <property type="entry name" value="Bact_Acetyltransf"/>
</dbReference>
<dbReference type="AlphaFoldDB" id="A0A9E5MLD9"/>
<protein>
    <submittedName>
        <fullName evidence="4">GNAT family N-acetyltransferase</fullName>
    </submittedName>
</protein>
<feature type="domain" description="N-acetyltransferase" evidence="3">
    <location>
        <begin position="2"/>
        <end position="162"/>
    </location>
</feature>
<dbReference type="PROSITE" id="PS51186">
    <property type="entry name" value="GNAT"/>
    <property type="match status" value="1"/>
</dbReference>
<dbReference type="Gene3D" id="3.40.630.30">
    <property type="match status" value="1"/>
</dbReference>
<dbReference type="Proteomes" id="UP000818266">
    <property type="component" value="Unassembled WGS sequence"/>
</dbReference>